<dbReference type="InterPro" id="IPR050740">
    <property type="entry name" value="Aldehyde_DH_Superfamily"/>
</dbReference>
<dbReference type="PROSITE" id="PS00070">
    <property type="entry name" value="ALDEHYDE_DEHYDR_CYS"/>
    <property type="match status" value="1"/>
</dbReference>
<sequence>MLNLGYKLGPAMAAGCPIILKPSVQSPLSAYLVGDLCRQIGLPEGAVTIISGGARSVSNLLSSSPIPAMITLIGSIATGVKIMQTAATTIKRYSMELGGNTPFVVFKDADLDKAADVLTALKYGNCGQICVAPNRVFVDATVEKAFLAKVLERTAKVKIGFGRDTDATMGPLINKSAREDIHGLVMNAVSSGATLHAGGEIESNSVGSFYPPTVISGVKETMDIYQHEIFGPVISMVSFTEEEEVIQMANDTDTGLAPISLVRI</sequence>
<evidence type="ECO:0000313" key="4">
    <source>
        <dbReference type="EMBL" id="GAL30759.1"/>
    </source>
</evidence>
<evidence type="ECO:0000256" key="2">
    <source>
        <dbReference type="ARBA" id="ARBA00023002"/>
    </source>
</evidence>
<reference evidence="5" key="2">
    <citation type="submission" date="2014-09" db="EMBL/GenBank/DDBJ databases">
        <authorList>
            <consortium name="NBRP consortium"/>
            <person name="Sawabe T."/>
            <person name="Meirelles P."/>
            <person name="Nakanishi M."/>
            <person name="Sayaka M."/>
            <person name="Hattori M."/>
            <person name="Ohkuma M."/>
        </authorList>
    </citation>
    <scope>NUCLEOTIDE SEQUENCE [LARGE SCALE GENOMIC DNA]</scope>
    <source>
        <strain evidence="5">JCM 19239</strain>
    </source>
</reference>
<dbReference type="GO" id="GO:0004029">
    <property type="term" value="F:aldehyde dehydrogenase (NAD+) activity"/>
    <property type="evidence" value="ECO:0007669"/>
    <property type="project" value="UniProtKB-EC"/>
</dbReference>
<dbReference type="InterPro" id="IPR016163">
    <property type="entry name" value="Ald_DH_C"/>
</dbReference>
<evidence type="ECO:0000256" key="1">
    <source>
        <dbReference type="ARBA" id="ARBA00009986"/>
    </source>
</evidence>
<dbReference type="InterPro" id="IPR015590">
    <property type="entry name" value="Aldehyde_DH_dom"/>
</dbReference>
<dbReference type="PANTHER" id="PTHR43353:SF5">
    <property type="entry name" value="SUCCINATE-SEMIALDEHYDE DEHYDROGENASE, MITOCHONDRIAL"/>
    <property type="match status" value="1"/>
</dbReference>
<dbReference type="InterPro" id="IPR016162">
    <property type="entry name" value="Ald_DH_N"/>
</dbReference>
<keyword evidence="2 4" id="KW-0560">Oxidoreductase</keyword>
<keyword evidence="5" id="KW-1185">Reference proteome</keyword>
<proteinExistence type="inferred from homology"/>
<dbReference type="Pfam" id="PF00171">
    <property type="entry name" value="Aldedh"/>
    <property type="match status" value="1"/>
</dbReference>
<evidence type="ECO:0000259" key="3">
    <source>
        <dbReference type="Pfam" id="PF00171"/>
    </source>
</evidence>
<dbReference type="InterPro" id="IPR016160">
    <property type="entry name" value="Ald_DH_CS_CYS"/>
</dbReference>
<dbReference type="InterPro" id="IPR016161">
    <property type="entry name" value="Ald_DH/histidinol_DH"/>
</dbReference>
<dbReference type="Gene3D" id="3.40.605.10">
    <property type="entry name" value="Aldehyde Dehydrogenase, Chain A, domain 1"/>
    <property type="match status" value="1"/>
</dbReference>
<dbReference type="PANTHER" id="PTHR43353">
    <property type="entry name" value="SUCCINATE-SEMIALDEHYDE DEHYDROGENASE, MITOCHONDRIAL"/>
    <property type="match status" value="1"/>
</dbReference>
<evidence type="ECO:0000313" key="5">
    <source>
        <dbReference type="Proteomes" id="UP000029223"/>
    </source>
</evidence>
<organism evidence="4 5">
    <name type="scientific">Vibrio variabilis</name>
    <dbReference type="NCBI Taxonomy" id="990271"/>
    <lineage>
        <taxon>Bacteria</taxon>
        <taxon>Pseudomonadati</taxon>
        <taxon>Pseudomonadota</taxon>
        <taxon>Gammaproteobacteria</taxon>
        <taxon>Vibrionales</taxon>
        <taxon>Vibrionaceae</taxon>
        <taxon>Vibrio</taxon>
    </lineage>
</organism>
<dbReference type="EMBL" id="BBMS01000110">
    <property type="protein sequence ID" value="GAL30759.1"/>
    <property type="molecule type" value="Genomic_DNA"/>
</dbReference>
<dbReference type="SUPFAM" id="SSF53720">
    <property type="entry name" value="ALDH-like"/>
    <property type="match status" value="1"/>
</dbReference>
<comment type="caution">
    <text evidence="4">The sequence shown here is derived from an EMBL/GenBank/DDBJ whole genome shotgun (WGS) entry which is preliminary data.</text>
</comment>
<dbReference type="Gene3D" id="3.40.309.10">
    <property type="entry name" value="Aldehyde Dehydrogenase, Chain A, domain 2"/>
    <property type="match status" value="1"/>
</dbReference>
<dbReference type="EC" id="1.2.1.3" evidence="4"/>
<reference evidence="5" key="1">
    <citation type="submission" date="2014-09" db="EMBL/GenBank/DDBJ databases">
        <title>Vibrio variabilis JCM 19239. (C206) whole genome shotgun sequence.</title>
        <authorList>
            <person name="Sawabe T."/>
            <person name="Meirelles P."/>
            <person name="Nakanishi M."/>
            <person name="Sayaka M."/>
            <person name="Hattori M."/>
            <person name="Ohkuma M."/>
        </authorList>
    </citation>
    <scope>NUCLEOTIDE SEQUENCE [LARGE SCALE GENOMIC DNA]</scope>
    <source>
        <strain evidence="5">JCM 19239</strain>
    </source>
</reference>
<feature type="domain" description="Aldehyde dehydrogenase" evidence="3">
    <location>
        <begin position="4"/>
        <end position="257"/>
    </location>
</feature>
<dbReference type="Proteomes" id="UP000029223">
    <property type="component" value="Unassembled WGS sequence"/>
</dbReference>
<comment type="similarity">
    <text evidence="1">Belongs to the aldehyde dehydrogenase family.</text>
</comment>
<protein>
    <submittedName>
        <fullName evidence="4">Aldehyde dehydrogenase</fullName>
        <ecNumber evidence="4">1.2.1.3</ecNumber>
    </submittedName>
</protein>
<name>A0ABQ0JPV0_9VIBR</name>
<accession>A0ABQ0JPV0</accession>
<gene>
    <name evidence="4" type="ORF">JCM19239_6199</name>
</gene>